<feature type="transmembrane region" description="Helical" evidence="1">
    <location>
        <begin position="55"/>
        <end position="73"/>
    </location>
</feature>
<gene>
    <name evidence="3" type="ORF">FILTAD_01740</name>
</gene>
<evidence type="ECO:0000259" key="2">
    <source>
        <dbReference type="Pfam" id="PF18902"/>
    </source>
</evidence>
<dbReference type="Pfam" id="PF18902">
    <property type="entry name" value="DUF5658"/>
    <property type="match status" value="1"/>
</dbReference>
<dbReference type="AlphaFoldDB" id="A0A3P5XI00"/>
<keyword evidence="1" id="KW-0812">Transmembrane</keyword>
<evidence type="ECO:0000313" key="3">
    <source>
        <dbReference type="EMBL" id="VDC28119.1"/>
    </source>
</evidence>
<proteinExistence type="predicted"/>
<feature type="transmembrane region" description="Helical" evidence="1">
    <location>
        <begin position="12"/>
        <end position="35"/>
    </location>
</feature>
<keyword evidence="4" id="KW-1185">Reference proteome</keyword>
<sequence length="111" mass="12524">MKLKHLFSTRNGLIKAGITLLTLSIVDALLTDFGIRNNHISEANPLMRSIYDSSIFSFYAIKIILPLILLNVITKIEPKLYIRLLVGSSLLIYTAVLSLHVWWISVISTIQ</sequence>
<evidence type="ECO:0000313" key="4">
    <source>
        <dbReference type="Proteomes" id="UP000270468"/>
    </source>
</evidence>
<dbReference type="OrthoDB" id="2884515at2"/>
<accession>A0A3P5XI00</accession>
<feature type="transmembrane region" description="Helical" evidence="1">
    <location>
        <begin position="80"/>
        <end position="104"/>
    </location>
</feature>
<protein>
    <recommendedName>
        <fullName evidence="2">DUF5658 domain-containing protein</fullName>
    </recommendedName>
</protein>
<name>A0A3P5XI00_9BACL</name>
<dbReference type="InterPro" id="IPR043717">
    <property type="entry name" value="DUF5658"/>
</dbReference>
<dbReference type="Proteomes" id="UP000270468">
    <property type="component" value="Unassembled WGS sequence"/>
</dbReference>
<organism evidence="3 4">
    <name type="scientific">Filibacter tadaridae</name>
    <dbReference type="NCBI Taxonomy" id="2483811"/>
    <lineage>
        <taxon>Bacteria</taxon>
        <taxon>Bacillati</taxon>
        <taxon>Bacillota</taxon>
        <taxon>Bacilli</taxon>
        <taxon>Bacillales</taxon>
        <taxon>Caryophanaceae</taxon>
        <taxon>Filibacter</taxon>
    </lineage>
</organism>
<reference evidence="3 4" key="1">
    <citation type="submission" date="2018-11" db="EMBL/GenBank/DDBJ databases">
        <authorList>
            <person name="Criscuolo A."/>
        </authorList>
    </citation>
    <scope>NUCLEOTIDE SEQUENCE [LARGE SCALE GENOMIC DNA]</scope>
    <source>
        <strain evidence="3">ATB-66</strain>
    </source>
</reference>
<dbReference type="EMBL" id="UXAV01000041">
    <property type="protein sequence ID" value="VDC28119.1"/>
    <property type="molecule type" value="Genomic_DNA"/>
</dbReference>
<keyword evidence="1" id="KW-0472">Membrane</keyword>
<evidence type="ECO:0000256" key="1">
    <source>
        <dbReference type="SAM" id="Phobius"/>
    </source>
</evidence>
<dbReference type="RefSeq" id="WP_124070204.1">
    <property type="nucleotide sequence ID" value="NZ_CBCRXF010000005.1"/>
</dbReference>
<feature type="domain" description="DUF5658" evidence="2">
    <location>
        <begin position="18"/>
        <end position="105"/>
    </location>
</feature>
<keyword evidence="1" id="KW-1133">Transmembrane helix</keyword>